<dbReference type="eggNOG" id="ENOG502QW42">
    <property type="taxonomic scope" value="Eukaryota"/>
</dbReference>
<dbReference type="GO" id="GO:0009251">
    <property type="term" value="P:glucan catabolic process"/>
    <property type="evidence" value="ECO:0007669"/>
    <property type="project" value="TreeGrafter"/>
</dbReference>
<protein>
    <submittedName>
        <fullName evidence="7">Exoglucanase repeat family protein</fullName>
    </submittedName>
</protein>
<evidence type="ECO:0000313" key="8">
    <source>
        <dbReference type="Proteomes" id="UP000000267"/>
    </source>
</evidence>
<dbReference type="OrthoDB" id="62120at2759"/>
<dbReference type="PANTHER" id="PTHR31297">
    <property type="entry name" value="GLUCAN ENDO-1,6-BETA-GLUCOSIDASE B"/>
    <property type="match status" value="1"/>
</dbReference>
<dbReference type="PANTHER" id="PTHR31297:SF9">
    <property type="entry name" value="GLUCAN 1,3-BETA-GLUCOSIDASE 2"/>
    <property type="match status" value="1"/>
</dbReference>
<dbReference type="InterPro" id="IPR017853">
    <property type="entry name" value="GH"/>
</dbReference>
<feature type="compositionally biased region" description="Low complexity" evidence="4">
    <location>
        <begin position="560"/>
        <end position="598"/>
    </location>
</feature>
<dbReference type="SUPFAM" id="SSF51445">
    <property type="entry name" value="(Trans)glycosidases"/>
    <property type="match status" value="1"/>
</dbReference>
<organism evidence="8">
    <name type="scientific">Vanderwaltozyma polyspora (strain ATCC 22028 / DSM 70294 / BCRC 21397 / CBS 2163 / NBRC 10782 / NRRL Y-8283 / UCD 57-17)</name>
    <name type="common">Kluyveromyces polysporus</name>
    <dbReference type="NCBI Taxonomy" id="436907"/>
    <lineage>
        <taxon>Eukaryota</taxon>
        <taxon>Fungi</taxon>
        <taxon>Dikarya</taxon>
        <taxon>Ascomycota</taxon>
        <taxon>Saccharomycotina</taxon>
        <taxon>Saccharomycetes</taxon>
        <taxon>Saccharomycetales</taxon>
        <taxon>Saccharomycetaceae</taxon>
        <taxon>Vanderwaltozyma</taxon>
    </lineage>
</organism>
<dbReference type="GO" id="GO:0004338">
    <property type="term" value="F:glucan exo-1,3-beta-glucosidase activity"/>
    <property type="evidence" value="ECO:0007669"/>
    <property type="project" value="TreeGrafter"/>
</dbReference>
<feature type="region of interest" description="Disordered" evidence="4">
    <location>
        <begin position="560"/>
        <end position="609"/>
    </location>
</feature>
<evidence type="ECO:0000256" key="1">
    <source>
        <dbReference type="ARBA" id="ARBA00005641"/>
    </source>
</evidence>
<dbReference type="PhylomeDB" id="A7TMM1"/>
<feature type="compositionally biased region" description="Polar residues" evidence="4">
    <location>
        <begin position="599"/>
        <end position="609"/>
    </location>
</feature>
<evidence type="ECO:0000256" key="2">
    <source>
        <dbReference type="ARBA" id="ARBA00022801"/>
    </source>
</evidence>
<feature type="region of interest" description="Disordered" evidence="4">
    <location>
        <begin position="493"/>
        <end position="537"/>
    </location>
</feature>
<dbReference type="EMBL" id="DS480423">
    <property type="protein sequence ID" value="EDO16519.1"/>
    <property type="molecule type" value="Genomic_DNA"/>
</dbReference>
<keyword evidence="5" id="KW-0472">Membrane</keyword>
<feature type="chain" id="PRO_5002715675" evidence="6">
    <location>
        <begin position="20"/>
        <end position="641"/>
    </location>
</feature>
<reference evidence="7 8" key="1">
    <citation type="journal article" date="2007" name="Proc. Natl. Acad. Sci. U.S.A.">
        <title>Independent sorting-out of thousands of duplicated gene pairs in two yeast species descended from a whole-genome duplication.</title>
        <authorList>
            <person name="Scannell D.R."/>
            <person name="Frank A.C."/>
            <person name="Conant G.C."/>
            <person name="Byrne K.P."/>
            <person name="Woolfit M."/>
            <person name="Wolfe K.H."/>
        </authorList>
    </citation>
    <scope>NUCLEOTIDE SEQUENCE [LARGE SCALE GENOMIC DNA]</scope>
    <source>
        <strain evidence="8">ATCC 22028 / DSM 70294 / BCRC 21397 / CBS 2163 / NBRC 10782 / NRRL Y-8283 / UCD 57-17</strain>
    </source>
</reference>
<sequence>MLCMKFLSILCVLFNLALSFKLEADLVVREDNSDIVSNNGTKYKGINLGGWLVTEPYISPSLYKDAIDLAKKKGSNINVTNEYTLCEALGYDDAKKLLDKHFKTWITEEDFKKISEEGFNYVKIPIGYWAWKVDNTTNLYPGNYTFNDPYVNSIQRDCLDNALEWALKYDLKVLVDLYAVQNSTNYFYDISDLLTAFWTKENSTEVTSQILNDYFEYMLNLKNSSSLSGIEVTFAPITVTQVSDDRLVNFYVDLFTSYQTIKDGIKEPNPNVTFRIQPGFGIVDLTSQDLDQQLHNSSSPYYKGEGYISDSRLVEADEAVFRGFNAQFYANGLNKSIENIETIARGLSKDSNFPINYIGGWSGAISDCATWLNGINTGALYDQTIYRNPTDLDAESTYGFRAKTCVSQNSIDKWPEEYKIQVRKFIEAQLSNYYTNTKGWFFWNWKTESAAEWDYQKLRKYDLFPHPFDNFTYYNRNGDLKLSITDEENSSSALSSSLSMNSSDSSSSSILSSTTTVDSANSSVQTQEYNSTTLTQENSSTTFIQSTDDFTTSMISIISTTSGSSNSRATTESVSSTTSTLTGGSRVSTQTSNSTTSTQAINNVDSNRNGSSSIKDHAILNSILHLSLILTFSIIFLSSFF</sequence>
<dbReference type="GO" id="GO:0009986">
    <property type="term" value="C:cell surface"/>
    <property type="evidence" value="ECO:0007669"/>
    <property type="project" value="TreeGrafter"/>
</dbReference>
<keyword evidence="6" id="KW-0732">Signal</keyword>
<keyword evidence="5" id="KW-1133">Transmembrane helix</keyword>
<dbReference type="RefSeq" id="XP_001644377.1">
    <property type="nucleotide sequence ID" value="XM_001644327.1"/>
</dbReference>
<dbReference type="KEGG" id="vpo:Kpol_513p35"/>
<keyword evidence="3" id="KW-0326">Glycosidase</keyword>
<comment type="similarity">
    <text evidence="1">Belongs to the glycosyl hydrolase 5 (cellulase A) family.</text>
</comment>
<dbReference type="InterPro" id="IPR050386">
    <property type="entry name" value="Glycosyl_hydrolase_5"/>
</dbReference>
<dbReference type="GO" id="GO:0005576">
    <property type="term" value="C:extracellular region"/>
    <property type="evidence" value="ECO:0007669"/>
    <property type="project" value="TreeGrafter"/>
</dbReference>
<evidence type="ECO:0000256" key="4">
    <source>
        <dbReference type="SAM" id="MobiDB-lite"/>
    </source>
</evidence>
<dbReference type="GeneID" id="5544668"/>
<gene>
    <name evidence="7" type="ORF">Kpol_513p35</name>
</gene>
<dbReference type="Gene3D" id="3.20.20.80">
    <property type="entry name" value="Glycosidases"/>
    <property type="match status" value="1"/>
</dbReference>
<keyword evidence="5" id="KW-0812">Transmembrane</keyword>
<feature type="signal peptide" evidence="6">
    <location>
        <begin position="1"/>
        <end position="19"/>
    </location>
</feature>
<feature type="compositionally biased region" description="Polar residues" evidence="4">
    <location>
        <begin position="514"/>
        <end position="537"/>
    </location>
</feature>
<proteinExistence type="inferred from homology"/>
<evidence type="ECO:0000256" key="3">
    <source>
        <dbReference type="ARBA" id="ARBA00023295"/>
    </source>
</evidence>
<evidence type="ECO:0000256" key="6">
    <source>
        <dbReference type="SAM" id="SignalP"/>
    </source>
</evidence>
<keyword evidence="8" id="KW-1185">Reference proteome</keyword>
<name>A7TMM1_VANPO</name>
<dbReference type="STRING" id="436907.A7TMM1"/>
<dbReference type="HOGENOM" id="CLU_004624_0_0_1"/>
<dbReference type="AlphaFoldDB" id="A7TMM1"/>
<accession>A7TMM1</accession>
<dbReference type="InParanoid" id="A7TMM1"/>
<evidence type="ECO:0000256" key="5">
    <source>
        <dbReference type="SAM" id="Phobius"/>
    </source>
</evidence>
<feature type="transmembrane region" description="Helical" evidence="5">
    <location>
        <begin position="618"/>
        <end position="640"/>
    </location>
</feature>
<keyword evidence="2" id="KW-0378">Hydrolase</keyword>
<feature type="compositionally biased region" description="Low complexity" evidence="4">
    <location>
        <begin position="493"/>
        <end position="513"/>
    </location>
</feature>
<evidence type="ECO:0000313" key="7">
    <source>
        <dbReference type="EMBL" id="EDO16519.1"/>
    </source>
</evidence>
<dbReference type="Proteomes" id="UP000000267">
    <property type="component" value="Unassembled WGS sequence"/>
</dbReference>